<dbReference type="Proteomes" id="UP000301424">
    <property type="component" value="Segment"/>
</dbReference>
<organism evidence="2 3">
    <name type="scientific">Burkholderia phage BcepSauron</name>
    <dbReference type="NCBI Taxonomy" id="2530033"/>
    <lineage>
        <taxon>Viruses</taxon>
        <taxon>Duplodnaviria</taxon>
        <taxon>Heunggongvirae</taxon>
        <taxon>Uroviricota</taxon>
        <taxon>Caudoviricetes</taxon>
        <taxon>Sarumanvirus</taxon>
        <taxon>Sarumanvirus bcepsauron</taxon>
    </lineage>
</organism>
<dbReference type="EMBL" id="MK552141">
    <property type="protein sequence ID" value="QBQ74817.1"/>
    <property type="molecule type" value="Genomic_DNA"/>
</dbReference>
<keyword evidence="3" id="KW-1185">Reference proteome</keyword>
<name>A0A482MLC5_9CAUD</name>
<protein>
    <submittedName>
        <fullName evidence="2">Uncharacterized protein</fullName>
    </submittedName>
</protein>
<accession>A0A482MLC5</accession>
<evidence type="ECO:0000256" key="1">
    <source>
        <dbReference type="SAM" id="MobiDB-lite"/>
    </source>
</evidence>
<gene>
    <name evidence="2" type="ORF">BcepSauron_437</name>
</gene>
<feature type="compositionally biased region" description="Basic and acidic residues" evidence="1">
    <location>
        <begin position="298"/>
        <end position="307"/>
    </location>
</feature>
<evidence type="ECO:0000313" key="3">
    <source>
        <dbReference type="Proteomes" id="UP000301424"/>
    </source>
</evidence>
<evidence type="ECO:0000313" key="2">
    <source>
        <dbReference type="EMBL" id="QBQ74817.1"/>
    </source>
</evidence>
<proteinExistence type="predicted"/>
<feature type="region of interest" description="Disordered" evidence="1">
    <location>
        <begin position="278"/>
        <end position="315"/>
    </location>
</feature>
<reference evidence="2 3" key="1">
    <citation type="submission" date="2019-02" db="EMBL/GenBank/DDBJ databases">
        <title>Complete genome sequence of Burkholderia cenocepacia phage BcepSauron.</title>
        <authorList>
            <person name="Park K."/>
            <person name="Gonzalez C."/>
            <person name="Liu M."/>
            <person name="Gill J."/>
        </authorList>
    </citation>
    <scope>NUCLEOTIDE SEQUENCE [LARGE SCALE GENOMIC DNA]</scope>
</reference>
<sequence>MGYNIDINDHVVSAAHTGVYLGHVVALTDDGERVVSVRVQPPHRTLQAQLYVTEDVIPIAGPRSYTTGDHVAFRKTGEYLGTVEATGARGDEMGTEHYVQVREIDDDTGEADSIEYQFYELQHCDAPKLPLRFRDNVAFAHRPQFRIGSVSLVDKEAGTVIISSMDPAYDQTKWRFKDLVVYTDANVKEAFGSWDYKTTVAYGAGFRLGDRVLHTAVVPPVELGKIVAMYPAGECLISSPDPKFDGLSVPYTDLAVKGATSAVGKIEQEDRPVGIVSYADDTEHTPGPGASEFDLDDDRTPAKAPRYDDEDEEDYRSEMEEREQLARMKRRKPAKVAARYEGILQRSFERAWEREFPDAPDGSAVFAKDKNGMYVRAIVRASFHMYCAGLANV</sequence>